<feature type="transmembrane region" description="Helical" evidence="1">
    <location>
        <begin position="115"/>
        <end position="138"/>
    </location>
</feature>
<dbReference type="InterPro" id="IPR010331">
    <property type="entry name" value="ExoD"/>
</dbReference>
<feature type="transmembrane region" description="Helical" evidence="1">
    <location>
        <begin position="144"/>
        <end position="162"/>
    </location>
</feature>
<organism evidence="2 3">
    <name type="scientific">Bosea thiooxidans</name>
    <dbReference type="NCBI Taxonomy" id="53254"/>
    <lineage>
        <taxon>Bacteria</taxon>
        <taxon>Pseudomonadati</taxon>
        <taxon>Pseudomonadota</taxon>
        <taxon>Alphaproteobacteria</taxon>
        <taxon>Hyphomicrobiales</taxon>
        <taxon>Boseaceae</taxon>
        <taxon>Bosea</taxon>
    </lineage>
</organism>
<dbReference type="PANTHER" id="PTHR41795">
    <property type="entry name" value="EXOPOLYSACCHARIDE SYNTHESIS PROTEIN"/>
    <property type="match status" value="1"/>
</dbReference>
<dbReference type="RefSeq" id="WP_055727929.1">
    <property type="nucleotide sequence ID" value="NZ_FUYX01000013.1"/>
</dbReference>
<keyword evidence="1" id="KW-0812">Transmembrane</keyword>
<dbReference type="Proteomes" id="UP000051562">
    <property type="component" value="Unassembled WGS sequence"/>
</dbReference>
<dbReference type="STRING" id="53254.SAMN05660750_04059"/>
<dbReference type="Pfam" id="PF06055">
    <property type="entry name" value="ExoD"/>
    <property type="match status" value="1"/>
</dbReference>
<sequence length="199" mass="20893">MSSSLRTSGLLTALAGLPGERIAVRTIVAALQDRAYALLVVLLGLPNCLPMPPPIPLVCGLVLAFVGLQMLTGRRMPWLPQALLARSIGKPELSRAVDRALPALTRLERFSKPRLTMLHGAYAVPVLGLVILILALGLIVAAPFIGQIPLGLAVCLVGLGLVERDGVFIIVGAAFGALGLLLSAGFAYAIFSGIHELFF</sequence>
<dbReference type="EMBL" id="LMAR01000033">
    <property type="protein sequence ID" value="KQK30768.1"/>
    <property type="molecule type" value="Genomic_DNA"/>
</dbReference>
<evidence type="ECO:0000313" key="3">
    <source>
        <dbReference type="Proteomes" id="UP000051562"/>
    </source>
</evidence>
<keyword evidence="1" id="KW-1133">Transmembrane helix</keyword>
<feature type="transmembrane region" description="Helical" evidence="1">
    <location>
        <begin position="53"/>
        <end position="71"/>
    </location>
</feature>
<protein>
    <submittedName>
        <fullName evidence="2">Exopolysaccharide biosynthesis protein exod</fullName>
    </submittedName>
</protein>
<keyword evidence="1" id="KW-0472">Membrane</keyword>
<keyword evidence="3" id="KW-1185">Reference proteome</keyword>
<gene>
    <name evidence="2" type="ORF">ARD30_12550</name>
</gene>
<reference evidence="2 3" key="1">
    <citation type="submission" date="2015-10" db="EMBL/GenBank/DDBJ databases">
        <title>Draft genome of Bosea thiooxidans.</title>
        <authorList>
            <person name="Wang X."/>
        </authorList>
    </citation>
    <scope>NUCLEOTIDE SEQUENCE [LARGE SCALE GENOMIC DNA]</scope>
    <source>
        <strain evidence="2 3">CGMCC 9174</strain>
    </source>
</reference>
<dbReference type="PANTHER" id="PTHR41795:SF1">
    <property type="entry name" value="EXOPOLYSACCHARIDE SYNTHESIS PROTEIN"/>
    <property type="match status" value="1"/>
</dbReference>
<evidence type="ECO:0000313" key="2">
    <source>
        <dbReference type="EMBL" id="KQK30768.1"/>
    </source>
</evidence>
<evidence type="ECO:0000256" key="1">
    <source>
        <dbReference type="SAM" id="Phobius"/>
    </source>
</evidence>
<dbReference type="AlphaFoldDB" id="A0A0Q3I6X2"/>
<accession>A0A0Q3I6X2</accession>
<dbReference type="OrthoDB" id="8446803at2"/>
<feature type="transmembrane region" description="Helical" evidence="1">
    <location>
        <begin position="167"/>
        <end position="191"/>
    </location>
</feature>
<comment type="caution">
    <text evidence="2">The sequence shown here is derived from an EMBL/GenBank/DDBJ whole genome shotgun (WGS) entry which is preliminary data.</text>
</comment>
<name>A0A0Q3I6X2_9HYPH</name>
<proteinExistence type="predicted"/>
<dbReference type="PIRSF" id="PIRSF033239">
    <property type="entry name" value="ExoD"/>
    <property type="match status" value="1"/>
</dbReference>